<name>A0A8K0D8R6_IGNLU</name>
<evidence type="ECO:0000256" key="5">
    <source>
        <dbReference type="ARBA" id="ARBA00023136"/>
    </source>
</evidence>
<dbReference type="Pfam" id="PF01569">
    <property type="entry name" value="PAP2"/>
    <property type="match status" value="1"/>
</dbReference>
<sequence length="251" mass="28812">MMSVQIKRQLLVDISVRIILWILFLWLDRSEPFIRIIQREEIWLYKYPVTPSYVSSTMLWCIVFFVPSIFIFLEYMNNKNKLELKEALLSLTLNYGITGNITQFLKLIAGRPRPDFFHRCFPDGIGSDFTHCTGDKKSVMDGRKSFPSGHSAFAFSSMLFVSLYLAAKLKIFNEGGRGISWRFCVCIIPIVAASGIAISRTCDYHHHWQDVLAGSLLGSTTAYFCYRQYFPSLSSPYSNIPYAVQNLTMES</sequence>
<evidence type="ECO:0000256" key="6">
    <source>
        <dbReference type="SAM" id="Phobius"/>
    </source>
</evidence>
<organism evidence="8 9">
    <name type="scientific">Ignelater luminosus</name>
    <name type="common">Cucubano</name>
    <name type="synonym">Pyrophorus luminosus</name>
    <dbReference type="NCBI Taxonomy" id="2038154"/>
    <lineage>
        <taxon>Eukaryota</taxon>
        <taxon>Metazoa</taxon>
        <taxon>Ecdysozoa</taxon>
        <taxon>Arthropoda</taxon>
        <taxon>Hexapoda</taxon>
        <taxon>Insecta</taxon>
        <taxon>Pterygota</taxon>
        <taxon>Neoptera</taxon>
        <taxon>Endopterygota</taxon>
        <taxon>Coleoptera</taxon>
        <taxon>Polyphaga</taxon>
        <taxon>Elateriformia</taxon>
        <taxon>Elateroidea</taxon>
        <taxon>Elateridae</taxon>
        <taxon>Agrypninae</taxon>
        <taxon>Pyrophorini</taxon>
        <taxon>Ignelater</taxon>
    </lineage>
</organism>
<dbReference type="InterPro" id="IPR000326">
    <property type="entry name" value="PAP2/HPO"/>
</dbReference>
<dbReference type="UniPathway" id="UPA00085"/>
<keyword evidence="5 6" id="KW-0472">Membrane</keyword>
<evidence type="ECO:0000256" key="1">
    <source>
        <dbReference type="ARBA" id="ARBA00004141"/>
    </source>
</evidence>
<evidence type="ECO:0000313" key="8">
    <source>
        <dbReference type="EMBL" id="KAF2899471.1"/>
    </source>
</evidence>
<evidence type="ECO:0000256" key="2">
    <source>
        <dbReference type="ARBA" id="ARBA00008816"/>
    </source>
</evidence>
<gene>
    <name evidence="8" type="ORF">ILUMI_06702</name>
</gene>
<evidence type="ECO:0000256" key="4">
    <source>
        <dbReference type="ARBA" id="ARBA00022989"/>
    </source>
</evidence>
<keyword evidence="9" id="KW-1185">Reference proteome</keyword>
<evidence type="ECO:0000256" key="3">
    <source>
        <dbReference type="ARBA" id="ARBA00022692"/>
    </source>
</evidence>
<dbReference type="SMART" id="SM00014">
    <property type="entry name" value="acidPPc"/>
    <property type="match status" value="1"/>
</dbReference>
<protein>
    <recommendedName>
        <fullName evidence="7">Phosphatidic acid phosphatase type 2/haloperoxidase domain-containing protein</fullName>
    </recommendedName>
</protein>
<dbReference type="CDD" id="cd03390">
    <property type="entry name" value="PAP2_containing_1_like"/>
    <property type="match status" value="1"/>
</dbReference>
<dbReference type="Proteomes" id="UP000801492">
    <property type="component" value="Unassembled WGS sequence"/>
</dbReference>
<dbReference type="OrthoDB" id="10030083at2759"/>
<dbReference type="EMBL" id="VTPC01002790">
    <property type="protein sequence ID" value="KAF2899471.1"/>
    <property type="molecule type" value="Genomic_DNA"/>
</dbReference>
<dbReference type="Gene3D" id="1.20.144.10">
    <property type="entry name" value="Phosphatidic acid phosphatase type 2/haloperoxidase"/>
    <property type="match status" value="1"/>
</dbReference>
<feature type="domain" description="Phosphatidic acid phosphatase type 2/haloperoxidase" evidence="7">
    <location>
        <begin position="88"/>
        <end position="226"/>
    </location>
</feature>
<comment type="subcellular location">
    <subcellularLocation>
        <location evidence="1">Membrane</location>
        <topology evidence="1">Multi-pass membrane protein</topology>
    </subcellularLocation>
</comment>
<reference evidence="8" key="1">
    <citation type="submission" date="2019-08" db="EMBL/GenBank/DDBJ databases">
        <title>The genome of the North American firefly Photinus pyralis.</title>
        <authorList>
            <consortium name="Photinus pyralis genome working group"/>
            <person name="Fallon T.R."/>
            <person name="Sander Lower S.E."/>
            <person name="Weng J.-K."/>
        </authorList>
    </citation>
    <scope>NUCLEOTIDE SEQUENCE</scope>
    <source>
        <strain evidence="8">TRF0915ILg1</strain>
        <tissue evidence="8">Whole body</tissue>
    </source>
</reference>
<feature type="transmembrane region" description="Helical" evidence="6">
    <location>
        <begin position="146"/>
        <end position="167"/>
    </location>
</feature>
<accession>A0A8K0D8R6</accession>
<dbReference type="GO" id="GO:0046839">
    <property type="term" value="P:phospholipid dephosphorylation"/>
    <property type="evidence" value="ECO:0007669"/>
    <property type="project" value="TreeGrafter"/>
</dbReference>
<evidence type="ECO:0000313" key="9">
    <source>
        <dbReference type="Proteomes" id="UP000801492"/>
    </source>
</evidence>
<dbReference type="SUPFAM" id="SSF48317">
    <property type="entry name" value="Acid phosphatase/Vanadium-dependent haloperoxidase"/>
    <property type="match status" value="1"/>
</dbReference>
<comment type="similarity">
    <text evidence="2">Belongs to the PA-phosphatase related phosphoesterase family.</text>
</comment>
<dbReference type="GO" id="GO:0008195">
    <property type="term" value="F:phosphatidate phosphatase activity"/>
    <property type="evidence" value="ECO:0007669"/>
    <property type="project" value="TreeGrafter"/>
</dbReference>
<dbReference type="PANTHER" id="PTHR10165:SF35">
    <property type="entry name" value="RE23632P"/>
    <property type="match status" value="1"/>
</dbReference>
<feature type="transmembrane region" description="Helical" evidence="6">
    <location>
        <begin position="53"/>
        <end position="73"/>
    </location>
</feature>
<dbReference type="InterPro" id="IPR043216">
    <property type="entry name" value="PAP-like"/>
</dbReference>
<feature type="transmembrane region" description="Helical" evidence="6">
    <location>
        <begin position="179"/>
        <end position="199"/>
    </location>
</feature>
<keyword evidence="3 6" id="KW-0812">Transmembrane</keyword>
<dbReference type="GO" id="GO:0016020">
    <property type="term" value="C:membrane"/>
    <property type="evidence" value="ECO:0007669"/>
    <property type="project" value="UniProtKB-SubCell"/>
</dbReference>
<proteinExistence type="inferred from homology"/>
<dbReference type="GO" id="GO:0006644">
    <property type="term" value="P:phospholipid metabolic process"/>
    <property type="evidence" value="ECO:0007669"/>
    <property type="project" value="UniProtKB-UniPathway"/>
</dbReference>
<dbReference type="InterPro" id="IPR036938">
    <property type="entry name" value="PAP2/HPO_sf"/>
</dbReference>
<evidence type="ECO:0000259" key="7">
    <source>
        <dbReference type="SMART" id="SM00014"/>
    </source>
</evidence>
<dbReference type="PANTHER" id="PTHR10165">
    <property type="entry name" value="LIPID PHOSPHATE PHOSPHATASE"/>
    <property type="match status" value="1"/>
</dbReference>
<keyword evidence="4 6" id="KW-1133">Transmembrane helix</keyword>
<comment type="caution">
    <text evidence="8">The sequence shown here is derived from an EMBL/GenBank/DDBJ whole genome shotgun (WGS) entry which is preliminary data.</text>
</comment>
<dbReference type="AlphaFoldDB" id="A0A8K0D8R6"/>